<dbReference type="OrthoDB" id="9971853at2759"/>
<reference evidence="7 8" key="1">
    <citation type="submission" date="2019-04" db="EMBL/GenBank/DDBJ databases">
        <title>Friends and foes A comparative genomics study of 23 Aspergillus species from section Flavi.</title>
        <authorList>
            <consortium name="DOE Joint Genome Institute"/>
            <person name="Kjaerbolling I."/>
            <person name="Vesth T."/>
            <person name="Frisvad J.C."/>
            <person name="Nybo J.L."/>
            <person name="Theobald S."/>
            <person name="Kildgaard S."/>
            <person name="Isbrandt T."/>
            <person name="Kuo A."/>
            <person name="Sato A."/>
            <person name="Lyhne E.K."/>
            <person name="Kogle M.E."/>
            <person name="Wiebenga A."/>
            <person name="Kun R.S."/>
            <person name="Lubbers R.J."/>
            <person name="Makela M.R."/>
            <person name="Barry K."/>
            <person name="Chovatia M."/>
            <person name="Clum A."/>
            <person name="Daum C."/>
            <person name="Haridas S."/>
            <person name="He G."/>
            <person name="LaButti K."/>
            <person name="Lipzen A."/>
            <person name="Mondo S."/>
            <person name="Riley R."/>
            <person name="Salamov A."/>
            <person name="Simmons B.A."/>
            <person name="Magnuson J.K."/>
            <person name="Henrissat B."/>
            <person name="Mortensen U.H."/>
            <person name="Larsen T.O."/>
            <person name="Devries R.P."/>
            <person name="Grigoriev I.V."/>
            <person name="Machida M."/>
            <person name="Baker S.E."/>
            <person name="Andersen M.R."/>
        </authorList>
    </citation>
    <scope>NUCLEOTIDE SEQUENCE [LARGE SCALE GENOMIC DNA]</scope>
    <source>
        <strain evidence="7 8">CBS 151.66</strain>
    </source>
</reference>
<dbReference type="PANTHER" id="PTHR31308:SF5">
    <property type="entry name" value="ERGOSTERYL-BETA-GLUCOSIDASE"/>
    <property type="match status" value="1"/>
</dbReference>
<evidence type="ECO:0000256" key="3">
    <source>
        <dbReference type="ARBA" id="ARBA00023295"/>
    </source>
</evidence>
<dbReference type="FunFam" id="3.20.20.80:FF:000106">
    <property type="entry name" value="Glycosyl hydrolase, putative"/>
    <property type="match status" value="1"/>
</dbReference>
<feature type="domain" description="Glycoside hydrolase family 5 C-terminal" evidence="6">
    <location>
        <begin position="640"/>
        <end position="730"/>
    </location>
</feature>
<dbReference type="Gene3D" id="3.20.20.80">
    <property type="entry name" value="Glycosidases"/>
    <property type="match status" value="2"/>
</dbReference>
<name>A0A5N5X2Z0_9EURO</name>
<keyword evidence="8" id="KW-1185">Reference proteome</keyword>
<evidence type="ECO:0000259" key="6">
    <source>
        <dbReference type="Pfam" id="PF18564"/>
    </source>
</evidence>
<sequence length="762" mass="86746">MGSPRLRIEGKTFKDPDNREITLRGINVAGESKYPKSPDMPSHVPDKFFETDDVSFVGRPFSLDDAHTHFARLRKWGYNTIRYIFTWEAIEHAGPGKYDDEYIEFTIEVLRIAKQYHFYVFLDPHQDVWSRLSGGSGAPGWTIYAAGFNPRAFKKTEAALVQNTYDNPAEFPKMIWSTNYTRLVCQTMFTFFWAGRDFAPKAIINDVNIQDFLQGHFITACRYFAQKIHEAGDLENEVVIGWESMNEPHRGLIGVQDISVIPSDQQLQLGTSPTAFQAMLTGSGRACEETTWAFGGFGPHQTGRELVDPEGESAWLPASYDDHKYGWKRDPEWKLGECIWAQHGVWDPSTDRLLRKDYFAKKPQSGEPLNYDVFTNTYFMEHYRAYKDAIRSVWPESIMLCQPPVMEVPPDLKGSFDDDPNMIHAVHYYDGLTLLTKHWNRLYNVDVIGVLRGKYLAPAFAVKLGETAIRNCLRDQLKFLRDESLRFMGDHPMIFTEIGIPYDMDDKYAYRTGDYSSQISAMDANHFALEGSTANGFTLWLYTTQNNHEWGDNWNGEDLSIFSLDDPELPSGKLLATESGSRSRSDPYSPAYSESQTSVEDQHVGPSNLKDALRPTSITSEVSSQSNGQVGFRAAEAYIRPSPIFTNGRVSNHGFDLRNCTFTMSFVGREKATRGEKPTEIYLPDFHFPETHIVVSVSSGEWTVNYAEINSVKVQRLQWWHPEGNQDIKIQGVKRKPGDLTKFSGEDLTYLEQCQRGGCSVM</sequence>
<dbReference type="InterPro" id="IPR013780">
    <property type="entry name" value="Glyco_hydro_b"/>
</dbReference>
<dbReference type="SUPFAM" id="SSF51445">
    <property type="entry name" value="(Trans)glycosidases"/>
    <property type="match status" value="1"/>
</dbReference>
<evidence type="ECO:0000256" key="2">
    <source>
        <dbReference type="ARBA" id="ARBA00022801"/>
    </source>
</evidence>
<dbReference type="GO" id="GO:0050295">
    <property type="term" value="F:steryl-beta-glucosidase activity"/>
    <property type="evidence" value="ECO:0007669"/>
    <property type="project" value="TreeGrafter"/>
</dbReference>
<dbReference type="InterPro" id="IPR017853">
    <property type="entry name" value="GH"/>
</dbReference>
<dbReference type="FunFam" id="3.20.20.80:FF:000131">
    <property type="entry name" value="Glycoside hydrolase superfamily"/>
    <property type="match status" value="1"/>
</dbReference>
<dbReference type="InterPro" id="IPR018087">
    <property type="entry name" value="Glyco_hydro_5_CS"/>
</dbReference>
<dbReference type="GO" id="GO:1904462">
    <property type="term" value="P:ergosteryl 3-beta-D-glucoside catabolic process"/>
    <property type="evidence" value="ECO:0007669"/>
    <property type="project" value="TreeGrafter"/>
</dbReference>
<dbReference type="PANTHER" id="PTHR31308">
    <property type="match status" value="1"/>
</dbReference>
<dbReference type="Proteomes" id="UP000326565">
    <property type="component" value="Unassembled WGS sequence"/>
</dbReference>
<dbReference type="Gene3D" id="2.60.40.1180">
    <property type="entry name" value="Golgi alpha-mannosidase II"/>
    <property type="match status" value="1"/>
</dbReference>
<evidence type="ECO:0000256" key="1">
    <source>
        <dbReference type="ARBA" id="ARBA00005641"/>
    </source>
</evidence>
<evidence type="ECO:0000313" key="7">
    <source>
        <dbReference type="EMBL" id="KAB8073712.1"/>
    </source>
</evidence>
<dbReference type="InterPro" id="IPR001547">
    <property type="entry name" value="Glyco_hydro_5"/>
</dbReference>
<comment type="similarity">
    <text evidence="1">Belongs to the glycosyl hydrolase 5 (cellulase A) family.</text>
</comment>
<gene>
    <name evidence="7" type="ORF">BDV29DRAFT_175004</name>
</gene>
<dbReference type="PROSITE" id="PS00659">
    <property type="entry name" value="GLYCOSYL_HYDROL_F5"/>
    <property type="match status" value="1"/>
</dbReference>
<feature type="domain" description="Glycoside hydrolase family 5" evidence="5">
    <location>
        <begin position="65"/>
        <end position="134"/>
    </location>
</feature>
<protein>
    <submittedName>
        <fullName evidence="7">Glycoside hydrolase superfamily</fullName>
    </submittedName>
</protein>
<proteinExistence type="inferred from homology"/>
<dbReference type="Pfam" id="PF00150">
    <property type="entry name" value="Cellulase"/>
    <property type="match status" value="1"/>
</dbReference>
<evidence type="ECO:0000256" key="4">
    <source>
        <dbReference type="SAM" id="MobiDB-lite"/>
    </source>
</evidence>
<dbReference type="EMBL" id="ML732222">
    <property type="protein sequence ID" value="KAB8073712.1"/>
    <property type="molecule type" value="Genomic_DNA"/>
</dbReference>
<evidence type="ECO:0000259" key="5">
    <source>
        <dbReference type="Pfam" id="PF00150"/>
    </source>
</evidence>
<dbReference type="InterPro" id="IPR052066">
    <property type="entry name" value="Glycosphingolipid_Hydrolases"/>
</dbReference>
<organism evidence="7 8">
    <name type="scientific">Aspergillus leporis</name>
    <dbReference type="NCBI Taxonomy" id="41062"/>
    <lineage>
        <taxon>Eukaryota</taxon>
        <taxon>Fungi</taxon>
        <taxon>Dikarya</taxon>
        <taxon>Ascomycota</taxon>
        <taxon>Pezizomycotina</taxon>
        <taxon>Eurotiomycetes</taxon>
        <taxon>Eurotiomycetidae</taxon>
        <taxon>Eurotiales</taxon>
        <taxon>Aspergillaceae</taxon>
        <taxon>Aspergillus</taxon>
        <taxon>Aspergillus subgen. Circumdati</taxon>
    </lineage>
</organism>
<keyword evidence="2 7" id="KW-0378">Hydrolase</keyword>
<dbReference type="InterPro" id="IPR041036">
    <property type="entry name" value="GH5_C"/>
</dbReference>
<dbReference type="GO" id="GO:0000272">
    <property type="term" value="P:polysaccharide catabolic process"/>
    <property type="evidence" value="ECO:0007669"/>
    <property type="project" value="InterPro"/>
</dbReference>
<dbReference type="AlphaFoldDB" id="A0A5N5X2Z0"/>
<evidence type="ECO:0000313" key="8">
    <source>
        <dbReference type="Proteomes" id="UP000326565"/>
    </source>
</evidence>
<feature type="region of interest" description="Disordered" evidence="4">
    <location>
        <begin position="572"/>
        <end position="612"/>
    </location>
</feature>
<keyword evidence="3" id="KW-0326">Glycosidase</keyword>
<accession>A0A5N5X2Z0</accession>
<dbReference type="Pfam" id="PF18564">
    <property type="entry name" value="Glyco_hydro_5_C"/>
    <property type="match status" value="1"/>
</dbReference>